<organism evidence="2">
    <name type="scientific">mine drainage metagenome</name>
    <dbReference type="NCBI Taxonomy" id="410659"/>
    <lineage>
        <taxon>unclassified sequences</taxon>
        <taxon>metagenomes</taxon>
        <taxon>ecological metagenomes</taxon>
    </lineage>
</organism>
<evidence type="ECO:0000313" key="2">
    <source>
        <dbReference type="EMBL" id="OIR17348.1"/>
    </source>
</evidence>
<feature type="transmembrane region" description="Helical" evidence="1">
    <location>
        <begin position="235"/>
        <end position="259"/>
    </location>
</feature>
<proteinExistence type="predicted"/>
<dbReference type="AlphaFoldDB" id="A0A1J5TU88"/>
<gene>
    <name evidence="2" type="primary">mlaE_1</name>
    <name evidence="2" type="ORF">GALL_23740</name>
</gene>
<dbReference type="Pfam" id="PF02405">
    <property type="entry name" value="MlaE"/>
    <property type="match status" value="1"/>
</dbReference>
<dbReference type="PANTHER" id="PTHR30188">
    <property type="entry name" value="ABC TRANSPORTER PERMEASE PROTEIN-RELATED"/>
    <property type="match status" value="1"/>
</dbReference>
<dbReference type="PANTHER" id="PTHR30188:SF4">
    <property type="entry name" value="PROTEIN TRIGALACTOSYLDIACYLGLYCEROL 1, CHLOROPLASTIC"/>
    <property type="match status" value="1"/>
</dbReference>
<feature type="transmembrane region" description="Helical" evidence="1">
    <location>
        <begin position="199"/>
        <end position="223"/>
    </location>
</feature>
<dbReference type="GO" id="GO:0005548">
    <property type="term" value="F:phospholipid transporter activity"/>
    <property type="evidence" value="ECO:0007669"/>
    <property type="project" value="TreeGrafter"/>
</dbReference>
<keyword evidence="1" id="KW-0812">Transmembrane</keyword>
<keyword evidence="1" id="KW-1133">Transmembrane helix</keyword>
<evidence type="ECO:0000256" key="1">
    <source>
        <dbReference type="SAM" id="Phobius"/>
    </source>
</evidence>
<reference evidence="2" key="1">
    <citation type="submission" date="2016-10" db="EMBL/GenBank/DDBJ databases">
        <title>Sequence of Gallionella enrichment culture.</title>
        <authorList>
            <person name="Poehlein A."/>
            <person name="Muehling M."/>
            <person name="Daniel R."/>
        </authorList>
    </citation>
    <scope>NUCLEOTIDE SEQUENCE</scope>
</reference>
<sequence>MMSALWPKLLAWLKMTQMRQAVSGAAQLLWYAFTHLRVLRIAPVNAVFHRQIFFTGVEALGIVAVFGLLSGALVSTQITSLVGGDSGLTVKILIWTVVREVGPLFAAIIIIARSSAAIASELALMKTRHEMTSLIRMGIPPHDYLLVPRIAGVTLAVLALTIYFQVVAIGGGLAISAMFQNVSYMEQVGRFLQTVKLSEFVVVGIKGCLFGLAISTISCYNGMQAQPSVTEVPKVAIRAVLQSLLFVFMLDALIAYLGMVE</sequence>
<comment type="caution">
    <text evidence="2">The sequence shown here is derived from an EMBL/GenBank/DDBJ whole genome shotgun (WGS) entry which is preliminary data.</text>
</comment>
<accession>A0A1J5TU88</accession>
<dbReference type="InterPro" id="IPR030802">
    <property type="entry name" value="Permease_MalE"/>
</dbReference>
<feature type="transmembrane region" description="Helical" evidence="1">
    <location>
        <begin position="146"/>
        <end position="179"/>
    </location>
</feature>
<dbReference type="EMBL" id="MLJW01000005">
    <property type="protein sequence ID" value="OIR17348.1"/>
    <property type="molecule type" value="Genomic_DNA"/>
</dbReference>
<dbReference type="GO" id="GO:0043190">
    <property type="term" value="C:ATP-binding cassette (ABC) transporter complex"/>
    <property type="evidence" value="ECO:0007669"/>
    <property type="project" value="InterPro"/>
</dbReference>
<feature type="transmembrane region" description="Helical" evidence="1">
    <location>
        <begin position="104"/>
        <end position="125"/>
    </location>
</feature>
<feature type="transmembrane region" description="Helical" evidence="1">
    <location>
        <begin position="52"/>
        <end position="74"/>
    </location>
</feature>
<name>A0A1J5TU88_9ZZZZ</name>
<keyword evidence="1" id="KW-0472">Membrane</keyword>
<protein>
    <submittedName>
        <fullName evidence="2">Putative phospholipid ABC transporter permease protein MlaE</fullName>
    </submittedName>
</protein>